<accession>A0A1H2JIM1</accession>
<dbReference type="InterPro" id="IPR003399">
    <property type="entry name" value="Mce/MlaD"/>
</dbReference>
<organism evidence="5 6">
    <name type="scientific">Gordonia westfalica</name>
    <dbReference type="NCBI Taxonomy" id="158898"/>
    <lineage>
        <taxon>Bacteria</taxon>
        <taxon>Bacillati</taxon>
        <taxon>Actinomycetota</taxon>
        <taxon>Actinomycetes</taxon>
        <taxon>Mycobacteriales</taxon>
        <taxon>Gordoniaceae</taxon>
        <taxon>Gordonia</taxon>
    </lineage>
</organism>
<dbReference type="GO" id="GO:0005576">
    <property type="term" value="C:extracellular region"/>
    <property type="evidence" value="ECO:0007669"/>
    <property type="project" value="TreeGrafter"/>
</dbReference>
<keyword evidence="2" id="KW-0472">Membrane</keyword>
<feature type="domain" description="Mammalian cell entry C-terminal" evidence="4">
    <location>
        <begin position="129"/>
        <end position="340"/>
    </location>
</feature>
<keyword evidence="2" id="KW-1133">Transmembrane helix</keyword>
<evidence type="ECO:0000259" key="3">
    <source>
        <dbReference type="Pfam" id="PF02470"/>
    </source>
</evidence>
<dbReference type="OrthoDB" id="4571090at2"/>
<reference evidence="5 6" key="1">
    <citation type="submission" date="2016-10" db="EMBL/GenBank/DDBJ databases">
        <authorList>
            <person name="de Groot N.N."/>
        </authorList>
    </citation>
    <scope>NUCLEOTIDE SEQUENCE [LARGE SCALE GENOMIC DNA]</scope>
    <source>
        <strain evidence="5 6">DSM 44215</strain>
    </source>
</reference>
<dbReference type="RefSeq" id="WP_074850559.1">
    <property type="nucleotide sequence ID" value="NZ_FNLM01000034.1"/>
</dbReference>
<dbReference type="GO" id="GO:0051701">
    <property type="term" value="P:biological process involved in interaction with host"/>
    <property type="evidence" value="ECO:0007669"/>
    <property type="project" value="TreeGrafter"/>
</dbReference>
<gene>
    <name evidence="5" type="ORF">SAMN04488548_1342176</name>
</gene>
<feature type="region of interest" description="Disordered" evidence="1">
    <location>
        <begin position="352"/>
        <end position="392"/>
    </location>
</feature>
<proteinExistence type="predicted"/>
<dbReference type="EMBL" id="FNLM01000034">
    <property type="protein sequence ID" value="SDU56290.1"/>
    <property type="molecule type" value="Genomic_DNA"/>
</dbReference>
<feature type="transmembrane region" description="Helical" evidence="2">
    <location>
        <begin position="15"/>
        <end position="35"/>
    </location>
</feature>
<dbReference type="InterPro" id="IPR052336">
    <property type="entry name" value="MlaD_Phospholipid_Transporter"/>
</dbReference>
<feature type="domain" description="Mce/MlaD" evidence="3">
    <location>
        <begin position="54"/>
        <end position="121"/>
    </location>
</feature>
<evidence type="ECO:0000256" key="2">
    <source>
        <dbReference type="SAM" id="Phobius"/>
    </source>
</evidence>
<dbReference type="Proteomes" id="UP000183180">
    <property type="component" value="Unassembled WGS sequence"/>
</dbReference>
<dbReference type="InterPro" id="IPR024516">
    <property type="entry name" value="Mce_C"/>
</dbReference>
<dbReference type="Pfam" id="PF11887">
    <property type="entry name" value="Mce4_CUP1"/>
    <property type="match status" value="1"/>
</dbReference>
<dbReference type="PANTHER" id="PTHR33371:SF19">
    <property type="entry name" value="MCE-FAMILY PROTEIN MCE4A"/>
    <property type="match status" value="1"/>
</dbReference>
<dbReference type="STRING" id="158898.SAMN04488548_1342176"/>
<evidence type="ECO:0000259" key="4">
    <source>
        <dbReference type="Pfam" id="PF11887"/>
    </source>
</evidence>
<evidence type="ECO:0000313" key="6">
    <source>
        <dbReference type="Proteomes" id="UP000183180"/>
    </source>
</evidence>
<protein>
    <submittedName>
        <fullName evidence="5">Virulence factor Mce family protein</fullName>
    </submittedName>
</protein>
<keyword evidence="2" id="KW-0812">Transmembrane</keyword>
<name>A0A1H2JIM1_9ACTN</name>
<dbReference type="PANTHER" id="PTHR33371">
    <property type="entry name" value="INTERMEMBRANE PHOSPHOLIPID TRANSPORT SYSTEM BINDING PROTEIN MLAD-RELATED"/>
    <property type="match status" value="1"/>
</dbReference>
<evidence type="ECO:0000313" key="5">
    <source>
        <dbReference type="EMBL" id="SDU56290.1"/>
    </source>
</evidence>
<dbReference type="Pfam" id="PF02470">
    <property type="entry name" value="MlaD"/>
    <property type="match status" value="1"/>
</dbReference>
<dbReference type="AlphaFoldDB" id="A0A1H2JIM1"/>
<evidence type="ECO:0000256" key="1">
    <source>
        <dbReference type="SAM" id="MobiDB-lite"/>
    </source>
</evidence>
<sequence>MSTMLPGNPVSRFGYILRALIAGALITAFAVWMVARSAGTLASDPEVFAEVPVEAGLITTGAPVRYHGVTVGEISGIDAGTVSSQVKISIDDAAIDAIPATVTMRVLPRTFFGDIYVQLTAPSSAQGTESLSDGDEIRIDTSAEATNLYNIYTKLADVLAEVQPEKMNIALTAVASAIGDRGGDLGVMIDDWWQASRTLETTVNEFIDATPKFRAVMESLERSTPAITETLANTTSISRGILENQDNLASFLTAASGFAGAVDPFLAAQRNNIITVLDSTGTILSTVADNPSGVSKTLAEAKKLGAAGAMLFSSGRFDITAVPTFSQPMPYTAADCPTYGSLRGSQCFGKGTGMGTGPVRPPGAPNPKLLSPREPTYTPSGFGGPPVIDGTREAPTLSRLEAELGATPAKSTGPNAATTLMLGPMVRGHEVKVS</sequence>